<reference evidence="2 3" key="1">
    <citation type="journal article" date="2012" name="PLoS Pathog.">
        <title>Diverse lifestyles and strategies of plant pathogenesis encoded in the genomes of eighteen Dothideomycetes fungi.</title>
        <authorList>
            <person name="Ohm R.A."/>
            <person name="Feau N."/>
            <person name="Henrissat B."/>
            <person name="Schoch C.L."/>
            <person name="Horwitz B.A."/>
            <person name="Barry K.W."/>
            <person name="Condon B.J."/>
            <person name="Copeland A.C."/>
            <person name="Dhillon B."/>
            <person name="Glaser F."/>
            <person name="Hesse C.N."/>
            <person name="Kosti I."/>
            <person name="LaButti K."/>
            <person name="Lindquist E.A."/>
            <person name="Lucas S."/>
            <person name="Salamov A.A."/>
            <person name="Bradshaw R.E."/>
            <person name="Ciuffetti L."/>
            <person name="Hamelin R.C."/>
            <person name="Kema G.H.J."/>
            <person name="Lawrence C."/>
            <person name="Scott J.A."/>
            <person name="Spatafora J.W."/>
            <person name="Turgeon B.G."/>
            <person name="de Wit P.J.G.M."/>
            <person name="Zhong S."/>
            <person name="Goodwin S.B."/>
            <person name="Grigoriev I.V."/>
        </authorList>
    </citation>
    <scope>NUCLEOTIDE SEQUENCE [LARGE SCALE GENOMIC DNA]</scope>
    <source>
        <strain evidence="2 3">SO2202</strain>
    </source>
</reference>
<dbReference type="STRING" id="692275.M3CL57"/>
<protein>
    <submittedName>
        <fullName evidence="2">Glycoside hydrolase family 64 protein</fullName>
    </submittedName>
</protein>
<evidence type="ECO:0000259" key="1">
    <source>
        <dbReference type="PROSITE" id="PS52006"/>
    </source>
</evidence>
<dbReference type="RefSeq" id="XP_016762644.1">
    <property type="nucleotide sequence ID" value="XM_016908340.1"/>
</dbReference>
<evidence type="ECO:0000313" key="2">
    <source>
        <dbReference type="EMBL" id="EMF14523.1"/>
    </source>
</evidence>
<gene>
    <name evidence="2" type="ORF">SEPMUDRAFT_21618</name>
</gene>
<dbReference type="Proteomes" id="UP000016931">
    <property type="component" value="Unassembled WGS sequence"/>
</dbReference>
<dbReference type="Gene3D" id="2.60.110.10">
    <property type="entry name" value="Thaumatin"/>
    <property type="match status" value="1"/>
</dbReference>
<feature type="non-terminal residue" evidence="2">
    <location>
        <position position="1"/>
    </location>
</feature>
<dbReference type="PANTHER" id="PTHR38165:SF1">
    <property type="entry name" value="GLUCANASE B"/>
    <property type="match status" value="1"/>
</dbReference>
<dbReference type="PROSITE" id="PS52006">
    <property type="entry name" value="GH64"/>
    <property type="match status" value="1"/>
</dbReference>
<dbReference type="GeneID" id="27905477"/>
<dbReference type="AlphaFoldDB" id="M3CL57"/>
<feature type="non-terminal residue" evidence="2">
    <location>
        <position position="313"/>
    </location>
</feature>
<dbReference type="GO" id="GO:0016787">
    <property type="term" value="F:hydrolase activity"/>
    <property type="evidence" value="ECO:0007669"/>
    <property type="project" value="UniProtKB-KW"/>
</dbReference>
<feature type="domain" description="GH64" evidence="1">
    <location>
        <begin position="1"/>
        <end position="313"/>
    </location>
</feature>
<dbReference type="InterPro" id="IPR042517">
    <property type="entry name" value="Glyco_hydro_64_N_2"/>
</dbReference>
<dbReference type="HOGENOM" id="CLU_032886_2_0_1"/>
<name>M3CL57_SPHMS</name>
<dbReference type="InterPro" id="IPR032477">
    <property type="entry name" value="Glyco_hydro_64"/>
</dbReference>
<dbReference type="EMBL" id="KB456262">
    <property type="protein sequence ID" value="EMF14523.1"/>
    <property type="molecule type" value="Genomic_DNA"/>
</dbReference>
<dbReference type="Pfam" id="PF16483">
    <property type="entry name" value="Glyco_hydro_64"/>
    <property type="match status" value="1"/>
</dbReference>
<dbReference type="OrthoDB" id="3817117at2759"/>
<evidence type="ECO:0000313" key="3">
    <source>
        <dbReference type="Proteomes" id="UP000016931"/>
    </source>
</evidence>
<dbReference type="PANTHER" id="PTHR38165">
    <property type="match status" value="1"/>
</dbReference>
<keyword evidence="2" id="KW-0378">Hydrolase</keyword>
<dbReference type="Gene3D" id="3.30.920.50">
    <property type="entry name" value="Beta-1,3-glucanase, C-terminal domain"/>
    <property type="match status" value="1"/>
</dbReference>
<dbReference type="InterPro" id="IPR037398">
    <property type="entry name" value="Glyco_hydro_64_fam"/>
</dbReference>
<proteinExistence type="predicted"/>
<sequence>PDPTVAMMSIDLGAIGNQVSVPLSEYVVGCRVYGAQDTLQLNSVTDANGVVSFVQPAVANPNDANYHKRFGILEFSWTAGTSCANPSHVDFADVAVGLEMITYSGARGGKMSVVGGLQGDAKARICEELRKVSSAQAPWSEGCLQSAAAGITRVLAPNEVIAANPAAFEGYFNAHHQTILETYSKTALIIKTGSGGSITCYTDPQSKMLHCDGVASVHFEPTAAEIFTCMGPFRQGSIEVMQMICAAYNRGTLLLDGGSVQPSLGRASYYTSPVHNAYARAVHGQLANSQGYAFAKDDIEARPEDAQAGLVCT</sequence>
<dbReference type="InterPro" id="IPR037176">
    <property type="entry name" value="Osmotin/thaumatin-like_sf"/>
</dbReference>
<organism evidence="2 3">
    <name type="scientific">Sphaerulina musiva (strain SO2202)</name>
    <name type="common">Poplar stem canker fungus</name>
    <name type="synonym">Septoria musiva</name>
    <dbReference type="NCBI Taxonomy" id="692275"/>
    <lineage>
        <taxon>Eukaryota</taxon>
        <taxon>Fungi</taxon>
        <taxon>Dikarya</taxon>
        <taxon>Ascomycota</taxon>
        <taxon>Pezizomycotina</taxon>
        <taxon>Dothideomycetes</taxon>
        <taxon>Dothideomycetidae</taxon>
        <taxon>Mycosphaerellales</taxon>
        <taxon>Mycosphaerellaceae</taxon>
        <taxon>Sphaerulina</taxon>
    </lineage>
</organism>
<keyword evidence="3" id="KW-1185">Reference proteome</keyword>
<accession>M3CL57</accession>
<dbReference type="eggNOG" id="ENOG502SJJ1">
    <property type="taxonomic scope" value="Eukaryota"/>
</dbReference>